<feature type="domain" description="SLH" evidence="3">
    <location>
        <begin position="278"/>
        <end position="346"/>
    </location>
</feature>
<accession>A0ABY5AMI3</accession>
<proteinExistence type="predicted"/>
<dbReference type="Proteomes" id="UP001056708">
    <property type="component" value="Chromosome"/>
</dbReference>
<evidence type="ECO:0000313" key="5">
    <source>
        <dbReference type="Proteomes" id="UP001056708"/>
    </source>
</evidence>
<sequence length="424" mass="46796">MFKRSILLLLSLMALSGCADESGNRSLEDSFAADPQLQPTSPESEATEGPVAIPEAPELERFPPDLPQYEPATWLETTELEGDRLRSRWHSDDPPEVIAEFYRGRLQQDNWQLEEDRVEGEEIRLQASREGQDWPLTVVIRPRTAAENGTNQAQTDSPQGTEFELTYVATPIESDPAPPEESEAAAPQPSPAVPGAPSPEGRSPQTTSFSDLEQLSDSLASYVKDVAQLGILSPLEGDRFGPEETITRRDYARWLLEANNRFHEGQSARQVRPARGNREPAFQDMPQSHPDFPIIQGLAEAGIIPSPLSDDDGPSLFRPDDPLLRKDLLRWKVPLDVRRGLPDASVEAVQETWGFQDATGLPADVLEAVLGDFENGERSNIGRAFGFTRLLQPERPVTRAEAASSLWSFGSDDEARSAPELLGN</sequence>
<dbReference type="PANTHER" id="PTHR33740:SF3">
    <property type="entry name" value="GPI-ANCHORED ADHESIN-LIKE PROTEIN"/>
    <property type="match status" value="1"/>
</dbReference>
<evidence type="ECO:0000259" key="3">
    <source>
        <dbReference type="PROSITE" id="PS51272"/>
    </source>
</evidence>
<reference evidence="4" key="1">
    <citation type="submission" date="2022-06" db="EMBL/GenBank/DDBJ databases">
        <title>Genome sequence of Phormidium yuhuli AB48 isolated from an industrial photobioreactor environment.</title>
        <authorList>
            <person name="Qiu Y."/>
            <person name="Noonan A.J.C."/>
            <person name="Dofher K."/>
            <person name="Koch M."/>
            <person name="Kieft B."/>
            <person name="Lin X."/>
            <person name="Ziels R.M."/>
            <person name="Hallam S.J."/>
        </authorList>
    </citation>
    <scope>NUCLEOTIDE SEQUENCE</scope>
    <source>
        <strain evidence="4">AB48</strain>
    </source>
</reference>
<feature type="domain" description="SLH" evidence="3">
    <location>
        <begin position="206"/>
        <end position="269"/>
    </location>
</feature>
<dbReference type="EMBL" id="CP098611">
    <property type="protein sequence ID" value="USR90377.1"/>
    <property type="molecule type" value="Genomic_DNA"/>
</dbReference>
<gene>
    <name evidence="4" type="ORF">NEA10_16255</name>
</gene>
<dbReference type="RefSeq" id="WP_252662409.1">
    <property type="nucleotide sequence ID" value="NZ_CP098611.1"/>
</dbReference>
<protein>
    <submittedName>
        <fullName evidence="4">S-layer homology domain-containing protein</fullName>
    </submittedName>
</protein>
<keyword evidence="2" id="KW-0732">Signal</keyword>
<organism evidence="4 5">
    <name type="scientific">Phormidium yuhuli AB48</name>
    <dbReference type="NCBI Taxonomy" id="2940671"/>
    <lineage>
        <taxon>Bacteria</taxon>
        <taxon>Bacillati</taxon>
        <taxon>Cyanobacteriota</taxon>
        <taxon>Cyanophyceae</taxon>
        <taxon>Oscillatoriophycideae</taxon>
        <taxon>Oscillatoriales</taxon>
        <taxon>Oscillatoriaceae</taxon>
        <taxon>Phormidium</taxon>
        <taxon>Phormidium yuhuli</taxon>
    </lineage>
</organism>
<evidence type="ECO:0000256" key="1">
    <source>
        <dbReference type="SAM" id="MobiDB-lite"/>
    </source>
</evidence>
<dbReference type="PROSITE" id="PS51272">
    <property type="entry name" value="SLH"/>
    <property type="match status" value="2"/>
</dbReference>
<name>A0ABY5AMI3_9CYAN</name>
<feature type="region of interest" description="Disordered" evidence="1">
    <location>
        <begin position="172"/>
        <end position="209"/>
    </location>
</feature>
<evidence type="ECO:0000313" key="4">
    <source>
        <dbReference type="EMBL" id="USR90377.1"/>
    </source>
</evidence>
<feature type="region of interest" description="Disordered" evidence="1">
    <location>
        <begin position="402"/>
        <end position="424"/>
    </location>
</feature>
<dbReference type="PROSITE" id="PS51257">
    <property type="entry name" value="PROKAR_LIPOPROTEIN"/>
    <property type="match status" value="1"/>
</dbReference>
<keyword evidence="5" id="KW-1185">Reference proteome</keyword>
<feature type="chain" id="PRO_5046604196" evidence="2">
    <location>
        <begin position="20"/>
        <end position="424"/>
    </location>
</feature>
<feature type="region of interest" description="Disordered" evidence="1">
    <location>
        <begin position="20"/>
        <end position="69"/>
    </location>
</feature>
<evidence type="ECO:0000256" key="2">
    <source>
        <dbReference type="SAM" id="SignalP"/>
    </source>
</evidence>
<dbReference type="Pfam" id="PF00395">
    <property type="entry name" value="SLH"/>
    <property type="match status" value="1"/>
</dbReference>
<dbReference type="InterPro" id="IPR001119">
    <property type="entry name" value="SLH_dom"/>
</dbReference>
<dbReference type="PANTHER" id="PTHR33740">
    <property type="entry name" value="GPI-ANCHORED ADHESIN-LIKE PROTEIN"/>
    <property type="match status" value="1"/>
</dbReference>
<feature type="compositionally biased region" description="Pro residues" evidence="1">
    <location>
        <begin position="188"/>
        <end position="197"/>
    </location>
</feature>
<feature type="signal peptide" evidence="2">
    <location>
        <begin position="1"/>
        <end position="19"/>
    </location>
</feature>